<dbReference type="OrthoDB" id="5841748at2759"/>
<dbReference type="GO" id="GO:0004180">
    <property type="term" value="F:carboxypeptidase activity"/>
    <property type="evidence" value="ECO:0007669"/>
    <property type="project" value="TreeGrafter"/>
</dbReference>
<evidence type="ECO:0000256" key="2">
    <source>
        <dbReference type="SAM" id="Phobius"/>
    </source>
</evidence>
<evidence type="ECO:0000313" key="5">
    <source>
        <dbReference type="Proteomes" id="UP000186922"/>
    </source>
</evidence>
<comment type="caution">
    <text evidence="4">The sequence shown here is derived from an EMBL/GenBank/DDBJ whole genome shotgun (WGS) entry which is preliminary data.</text>
</comment>
<dbReference type="Proteomes" id="UP000186922">
    <property type="component" value="Unassembled WGS sequence"/>
</dbReference>
<gene>
    <name evidence="4" type="primary">RvY_00736-1</name>
    <name evidence="4" type="synonym">RvY_00736.1</name>
    <name evidence="4" type="ORF">RvY_00736</name>
</gene>
<protein>
    <recommendedName>
        <fullName evidence="3">Peptidase M28 domain-containing protein</fullName>
    </recommendedName>
</protein>
<dbReference type="STRING" id="947166.A0A1D1UDU7"/>
<evidence type="ECO:0000259" key="3">
    <source>
        <dbReference type="Pfam" id="PF04389"/>
    </source>
</evidence>
<reference evidence="4 5" key="1">
    <citation type="journal article" date="2016" name="Nat. Commun.">
        <title>Extremotolerant tardigrade genome and improved radiotolerance of human cultured cells by tardigrade-unique protein.</title>
        <authorList>
            <person name="Hashimoto T."/>
            <person name="Horikawa D.D."/>
            <person name="Saito Y."/>
            <person name="Kuwahara H."/>
            <person name="Kozuka-Hata H."/>
            <person name="Shin-I T."/>
            <person name="Minakuchi Y."/>
            <person name="Ohishi K."/>
            <person name="Motoyama A."/>
            <person name="Aizu T."/>
            <person name="Enomoto A."/>
            <person name="Kondo K."/>
            <person name="Tanaka S."/>
            <person name="Hara Y."/>
            <person name="Koshikawa S."/>
            <person name="Sagara H."/>
            <person name="Miura T."/>
            <person name="Yokobori S."/>
            <person name="Miyagawa K."/>
            <person name="Suzuki Y."/>
            <person name="Kubo T."/>
            <person name="Oyama M."/>
            <person name="Kohara Y."/>
            <person name="Fujiyama A."/>
            <person name="Arakawa K."/>
            <person name="Katayama T."/>
            <person name="Toyoda A."/>
            <person name="Kunieda T."/>
        </authorList>
    </citation>
    <scope>NUCLEOTIDE SEQUENCE [LARGE SCALE GENOMIC DNA]</scope>
    <source>
        <strain evidence="4 5">YOKOZUNA-1</strain>
    </source>
</reference>
<dbReference type="InterPro" id="IPR046450">
    <property type="entry name" value="PA_dom_sf"/>
</dbReference>
<name>A0A1D1UDU7_RAMVA</name>
<dbReference type="EMBL" id="BDGG01000001">
    <property type="protein sequence ID" value="GAU87959.1"/>
    <property type="molecule type" value="Genomic_DNA"/>
</dbReference>
<dbReference type="SUPFAM" id="SSF53187">
    <property type="entry name" value="Zn-dependent exopeptidases"/>
    <property type="match status" value="1"/>
</dbReference>
<dbReference type="InterPro" id="IPR039373">
    <property type="entry name" value="Peptidase_M28B"/>
</dbReference>
<keyword evidence="2" id="KW-0472">Membrane</keyword>
<dbReference type="FunFam" id="3.40.630.10:FF:000101">
    <property type="entry name" value="N-acetylated alpha-linked acidic dipeptidase like 1"/>
    <property type="match status" value="1"/>
</dbReference>
<dbReference type="Gene3D" id="3.40.630.10">
    <property type="entry name" value="Zn peptidases"/>
    <property type="match status" value="1"/>
</dbReference>
<keyword evidence="2" id="KW-0812">Transmembrane</keyword>
<comment type="similarity">
    <text evidence="1">Belongs to the peptidase M28 family. M28B subfamily.</text>
</comment>
<dbReference type="SUPFAM" id="SSF52025">
    <property type="entry name" value="PA domain"/>
    <property type="match status" value="1"/>
</dbReference>
<dbReference type="InterPro" id="IPR007484">
    <property type="entry name" value="Peptidase_M28"/>
</dbReference>
<dbReference type="AlphaFoldDB" id="A0A1D1UDU7"/>
<organism evidence="4 5">
    <name type="scientific">Ramazzottius varieornatus</name>
    <name type="common">Water bear</name>
    <name type="synonym">Tardigrade</name>
    <dbReference type="NCBI Taxonomy" id="947166"/>
    <lineage>
        <taxon>Eukaryota</taxon>
        <taxon>Metazoa</taxon>
        <taxon>Ecdysozoa</taxon>
        <taxon>Tardigrada</taxon>
        <taxon>Eutardigrada</taxon>
        <taxon>Parachela</taxon>
        <taxon>Hypsibioidea</taxon>
        <taxon>Ramazzottiidae</taxon>
        <taxon>Ramazzottius</taxon>
    </lineage>
</organism>
<dbReference type="PANTHER" id="PTHR10404">
    <property type="entry name" value="N-ACETYLATED-ALPHA-LINKED ACIDIC DIPEPTIDASE"/>
    <property type="match status" value="1"/>
</dbReference>
<keyword evidence="2" id="KW-1133">Transmembrane helix</keyword>
<dbReference type="Gene3D" id="3.50.30.30">
    <property type="match status" value="1"/>
</dbReference>
<evidence type="ECO:0000256" key="1">
    <source>
        <dbReference type="ARBA" id="ARBA00005634"/>
    </source>
</evidence>
<evidence type="ECO:0000313" key="4">
    <source>
        <dbReference type="EMBL" id="GAU87959.1"/>
    </source>
</evidence>
<accession>A0A1D1UDU7</accession>
<sequence length="580" mass="64277">MAKHVRFEEIYTSRPRTQWLLTVSLLAAVSLFVVGLCIGVFGIRSEDTFNCGESHTSFLPFTATESPSVSPSTFLPEDVVRDKLFAEFKAENIRKHLLVLTRESHPAGSPANNRVAEYIRSHLSLHLGADNVNESTYDVLLSRPNNSNPNVVKIVSAGGEDHTVLRNKENQQTYEVDTAIFGFSAQAAVESERLFYVNTGSDHDYELLEKQGLLDEINGSVVLLRYGGFRGAQVDKAAEHGAKAVLLYLDPSAVAKYGIDESKVFPNGAWMPDTAMERGVLSIYKGDPLSQSFVSEIESKTKYRTALRNVHFPKIPAVPIGYGDAQKLFNLMDNSTALPSHLWRPSEFMRYSLGGKLLEGRKITVKTTNHNERSVIKNIIGQVHGCQEPDRYVILGNHYDAWTMGGIDPNSGTATLLEIVRVMGVLRTRDSWCPRRTIVFASWDAEEYGLVGSTEWAEEHMQILEERAVAYINIDAAVRGRLSFFALGVPLLSNVIYSAAKLVPDPAGSPDKKLSVHDVWASTTKGAPQVYPLGSGSDYATFVNMLGIPSGRYHREALSDIRGRIGHRTEINPYVCLQRI</sequence>
<dbReference type="Pfam" id="PF04389">
    <property type="entry name" value="Peptidase_M28"/>
    <property type="match status" value="1"/>
</dbReference>
<proteinExistence type="inferred from homology"/>
<feature type="transmembrane region" description="Helical" evidence="2">
    <location>
        <begin position="20"/>
        <end position="43"/>
    </location>
</feature>
<keyword evidence="5" id="KW-1185">Reference proteome</keyword>
<feature type="domain" description="Peptidase M28" evidence="3">
    <location>
        <begin position="378"/>
        <end position="507"/>
    </location>
</feature>
<dbReference type="PANTHER" id="PTHR10404:SF46">
    <property type="entry name" value="VACUOLAR PROTEIN SORTING-ASSOCIATED PROTEIN 70"/>
    <property type="match status" value="1"/>
</dbReference>